<protein>
    <recommendedName>
        <fullName evidence="3">Ubiquinone biosynthesis protein</fullName>
    </recommendedName>
</protein>
<proteinExistence type="predicted"/>
<dbReference type="AlphaFoldDB" id="A0A427XJW7"/>
<dbReference type="STRING" id="105984.A0A427XJW7"/>
<accession>A0A427XJW7</accession>
<gene>
    <name evidence="1" type="ORF">EHS24_002015</name>
</gene>
<dbReference type="GeneID" id="39586558"/>
<comment type="caution">
    <text evidence="1">The sequence shown here is derived from an EMBL/GenBank/DDBJ whole genome shotgun (WGS) entry which is preliminary data.</text>
</comment>
<dbReference type="RefSeq" id="XP_028474230.1">
    <property type="nucleotide sequence ID" value="XM_028617767.1"/>
</dbReference>
<reference evidence="1 2" key="1">
    <citation type="submission" date="2018-11" db="EMBL/GenBank/DDBJ databases">
        <title>Genome sequence of Apiotrichum porosum DSM 27194.</title>
        <authorList>
            <person name="Aliyu H."/>
            <person name="Gorte O."/>
            <person name="Ochsenreither K."/>
        </authorList>
    </citation>
    <scope>NUCLEOTIDE SEQUENCE [LARGE SCALE GENOMIC DNA]</scope>
    <source>
        <strain evidence="1 2">DSM 27194</strain>
    </source>
</reference>
<dbReference type="Proteomes" id="UP000279236">
    <property type="component" value="Unassembled WGS sequence"/>
</dbReference>
<sequence>MSLKTAILKHAIPNLGRTSFTRAALTTSLASLPPSHPDYKPQLEESVIDTLFGPGTAGPRELVNAFAEAGLEDMKKGSGVQGVLARRLEHSAATGEHLVEAYALMSTPSTPSMPLPPLVLQALRARLPSVPLYGPGPISKAVWRSGSGAASSLLERTGGRLPIPTLDAAAPLKYAWDIADAAVYDAHLNKGTGVMREPRGAGVEWYTTRVGLAVAYLSAESHLLQPYPADAESTTAEGNPHLAAALVTLRRNLRRLDDAGGAVGMLENAAADGIAFLELATRSIAGIVRSRGL</sequence>
<dbReference type="OrthoDB" id="619536at2759"/>
<keyword evidence="2" id="KW-1185">Reference proteome</keyword>
<dbReference type="EMBL" id="RSCE01000011">
    <property type="protein sequence ID" value="RSH79083.1"/>
    <property type="molecule type" value="Genomic_DNA"/>
</dbReference>
<evidence type="ECO:0000313" key="1">
    <source>
        <dbReference type="EMBL" id="RSH79083.1"/>
    </source>
</evidence>
<evidence type="ECO:0000313" key="2">
    <source>
        <dbReference type="Proteomes" id="UP000279236"/>
    </source>
</evidence>
<evidence type="ECO:0008006" key="3">
    <source>
        <dbReference type="Google" id="ProtNLM"/>
    </source>
</evidence>
<organism evidence="1 2">
    <name type="scientific">Apiotrichum porosum</name>
    <dbReference type="NCBI Taxonomy" id="105984"/>
    <lineage>
        <taxon>Eukaryota</taxon>
        <taxon>Fungi</taxon>
        <taxon>Dikarya</taxon>
        <taxon>Basidiomycota</taxon>
        <taxon>Agaricomycotina</taxon>
        <taxon>Tremellomycetes</taxon>
        <taxon>Trichosporonales</taxon>
        <taxon>Trichosporonaceae</taxon>
        <taxon>Apiotrichum</taxon>
    </lineage>
</organism>
<name>A0A427XJW7_9TREE</name>